<dbReference type="InterPro" id="IPR003329">
    <property type="entry name" value="Cytidylyl_trans"/>
</dbReference>
<accession>A0A9Q5WBD3</accession>
<dbReference type="InterPro" id="IPR029044">
    <property type="entry name" value="Nucleotide-diphossugar_trans"/>
</dbReference>
<comment type="caution">
    <text evidence="1">The sequence shown here is derived from an EMBL/GenBank/DDBJ whole genome shotgun (WGS) entry which is preliminary data.</text>
</comment>
<dbReference type="CDD" id="cd02513">
    <property type="entry name" value="CMP-NeuAc_Synthase"/>
    <property type="match status" value="1"/>
</dbReference>
<dbReference type="PANTHER" id="PTHR21485">
    <property type="entry name" value="HAD SUPERFAMILY MEMBERS CMAS AND KDSC"/>
    <property type="match status" value="1"/>
</dbReference>
<reference evidence="1 2" key="1">
    <citation type="submission" date="2017-01" db="EMBL/GenBank/DDBJ databases">
        <authorList>
            <person name="Abreu V.A."/>
            <person name="Popin R.V."/>
            <person name="Rigonato J."/>
            <person name="Andreote A.P."/>
            <person name="Schaker P.C."/>
            <person name="Hoff-Risseti C."/>
            <person name="Alvarenga D.O."/>
            <person name="Varani A.M."/>
            <person name="Fiore M.F."/>
        </authorList>
    </citation>
    <scope>NUCLEOTIDE SEQUENCE [LARGE SCALE GENOMIC DNA]</scope>
    <source>
        <strain evidence="1 2">CENA302</strain>
    </source>
</reference>
<dbReference type="InterPro" id="IPR050793">
    <property type="entry name" value="CMP-NeuNAc_synthase"/>
</dbReference>
<dbReference type="SUPFAM" id="SSF53448">
    <property type="entry name" value="Nucleotide-diphospho-sugar transferases"/>
    <property type="match status" value="1"/>
</dbReference>
<dbReference type="RefSeq" id="WP_040553083.1">
    <property type="nucleotide sequence ID" value="NZ_MTPU01000012.1"/>
</dbReference>
<dbReference type="PANTHER" id="PTHR21485:SF6">
    <property type="entry name" value="N-ACYLNEURAMINATE CYTIDYLYLTRANSFERASE-RELATED"/>
    <property type="match status" value="1"/>
</dbReference>
<organism evidence="1 2">
    <name type="scientific">Cylindrospermopsis raciborskii CENA302</name>
    <dbReference type="NCBI Taxonomy" id="1170768"/>
    <lineage>
        <taxon>Bacteria</taxon>
        <taxon>Bacillati</taxon>
        <taxon>Cyanobacteriota</taxon>
        <taxon>Cyanophyceae</taxon>
        <taxon>Nostocales</taxon>
        <taxon>Aphanizomenonaceae</taxon>
        <taxon>Cylindrospermopsis</taxon>
    </lineage>
</organism>
<dbReference type="EMBL" id="MTPU01000012">
    <property type="protein sequence ID" value="OPH11158.1"/>
    <property type="molecule type" value="Genomic_DNA"/>
</dbReference>
<dbReference type="GO" id="GO:0008781">
    <property type="term" value="F:N-acylneuraminate cytidylyltransferase activity"/>
    <property type="evidence" value="ECO:0007669"/>
    <property type="project" value="TreeGrafter"/>
</dbReference>
<evidence type="ECO:0000313" key="1">
    <source>
        <dbReference type="EMBL" id="OPH11158.1"/>
    </source>
</evidence>
<dbReference type="Pfam" id="PF02348">
    <property type="entry name" value="CTP_transf_3"/>
    <property type="match status" value="1"/>
</dbReference>
<dbReference type="Gene3D" id="3.90.550.10">
    <property type="entry name" value="Spore Coat Polysaccharide Biosynthesis Protein SpsA, Chain A"/>
    <property type="match status" value="1"/>
</dbReference>
<sequence length="234" mass="26557">MSLNAQPVLAIIPARGGSKGIPKKNLIELNGKPLLAYTIEAAKAAKSISKVMLSSDDEDIISLGRSLGLYSSYKRPAKLATDESEVIESVIDLLQWIELHDSFIPKTIVLLQPTSPLRTAEDIDLAVNFYLSNQLQSLTSVHKMREHPYDCIRGIGQKWSYLTDYTRSSNRRQDYKESFYYINGSIYIASLDFIEENRSFVNSSTFMYEIDAEQGLEIDELPDLYWAEFLLRKA</sequence>
<name>A0A9Q5WBD3_9CYAN</name>
<proteinExistence type="predicted"/>
<gene>
    <name evidence="1" type="ORF">CENA302_01780</name>
</gene>
<evidence type="ECO:0008006" key="3">
    <source>
        <dbReference type="Google" id="ProtNLM"/>
    </source>
</evidence>
<protein>
    <recommendedName>
        <fullName evidence="3">Acylneuraminate cytidylyltransferase</fullName>
    </recommendedName>
</protein>
<dbReference type="AlphaFoldDB" id="A0A9Q5WBD3"/>
<evidence type="ECO:0000313" key="2">
    <source>
        <dbReference type="Proteomes" id="UP000190056"/>
    </source>
</evidence>
<dbReference type="Proteomes" id="UP000190056">
    <property type="component" value="Unassembled WGS sequence"/>
</dbReference>